<gene>
    <name evidence="2" type="ORF">EV670_2324</name>
</gene>
<dbReference type="Pfam" id="PF01841">
    <property type="entry name" value="Transglut_core"/>
    <property type="match status" value="1"/>
</dbReference>
<name>A0A4Q7VNW8_9BURK</name>
<dbReference type="OrthoDB" id="5438043at2"/>
<feature type="domain" description="Transglutaminase-like" evidence="1">
    <location>
        <begin position="203"/>
        <end position="279"/>
    </location>
</feature>
<reference evidence="2 3" key="1">
    <citation type="submission" date="2019-02" db="EMBL/GenBank/DDBJ databases">
        <title>Genomic Encyclopedia of Type Strains, Phase IV (KMG-IV): sequencing the most valuable type-strain genomes for metagenomic binning, comparative biology and taxonomic classification.</title>
        <authorList>
            <person name="Goeker M."/>
        </authorList>
    </citation>
    <scope>NUCLEOTIDE SEQUENCE [LARGE SCALE GENOMIC DNA]</scope>
    <source>
        <strain evidence="2 3">DSM 19570</strain>
    </source>
</reference>
<evidence type="ECO:0000313" key="2">
    <source>
        <dbReference type="EMBL" id="RZT97924.1"/>
    </source>
</evidence>
<dbReference type="Proteomes" id="UP000293671">
    <property type="component" value="Unassembled WGS sequence"/>
</dbReference>
<comment type="caution">
    <text evidence="2">The sequence shown here is derived from an EMBL/GenBank/DDBJ whole genome shotgun (WGS) entry which is preliminary data.</text>
</comment>
<dbReference type="SUPFAM" id="SSF54001">
    <property type="entry name" value="Cysteine proteinases"/>
    <property type="match status" value="1"/>
</dbReference>
<accession>A0A4Q7VNW8</accession>
<dbReference type="AlphaFoldDB" id="A0A4Q7VNW8"/>
<evidence type="ECO:0000259" key="1">
    <source>
        <dbReference type="SMART" id="SM00460"/>
    </source>
</evidence>
<keyword evidence="3" id="KW-1185">Reference proteome</keyword>
<sequence>MSSAEATGYQARSAAVALPAAPVALIEVEHETVYRYESAVELAQHLAMLQPCEVPGLQRLLGFEMQIRPTPAYRQSGNDSFGNRRCWFQVAAPHTELLVQARSRIELCTQPQAPLPVLGWEAAAAIGHYRAGAAYDPAQEFCFASPLLPAPVLGDPALQAYALRSFWPGRPLVEAALELMHRLHADWRYRPASTTVATPVLEVFARREGVCQDFAHLMIAMLRSLGLATRYVSGYLASARSAGGMHGALVGAGASHAWLALALPQPDGGTSWLELDPTNDCIAAGEHVRLAHGRDYGDVAPLRGVIRGGGAHTPSVRVQTRRLQAAAAKLEP</sequence>
<dbReference type="GO" id="GO:0006508">
    <property type="term" value="P:proteolysis"/>
    <property type="evidence" value="ECO:0007669"/>
    <property type="project" value="UniProtKB-KW"/>
</dbReference>
<keyword evidence="2" id="KW-0378">Hydrolase</keyword>
<dbReference type="PANTHER" id="PTHR33490:SF7">
    <property type="entry name" value="BLR2979 PROTEIN"/>
    <property type="match status" value="1"/>
</dbReference>
<dbReference type="GO" id="GO:0008233">
    <property type="term" value="F:peptidase activity"/>
    <property type="evidence" value="ECO:0007669"/>
    <property type="project" value="UniProtKB-KW"/>
</dbReference>
<dbReference type="RefSeq" id="WP_130432209.1">
    <property type="nucleotide sequence ID" value="NZ_SHKP01000006.1"/>
</dbReference>
<evidence type="ECO:0000313" key="3">
    <source>
        <dbReference type="Proteomes" id="UP000293671"/>
    </source>
</evidence>
<dbReference type="InterPro" id="IPR013589">
    <property type="entry name" value="Bac_transglu_N"/>
</dbReference>
<dbReference type="InterPro" id="IPR002931">
    <property type="entry name" value="Transglutaminase-like"/>
</dbReference>
<dbReference type="EMBL" id="SHKP01000006">
    <property type="protein sequence ID" value="RZT97924.1"/>
    <property type="molecule type" value="Genomic_DNA"/>
</dbReference>
<proteinExistence type="predicted"/>
<dbReference type="InterPro" id="IPR038765">
    <property type="entry name" value="Papain-like_cys_pep_sf"/>
</dbReference>
<organism evidence="2 3">
    <name type="scientific">Rivibacter subsaxonicus</name>
    <dbReference type="NCBI Taxonomy" id="457575"/>
    <lineage>
        <taxon>Bacteria</taxon>
        <taxon>Pseudomonadati</taxon>
        <taxon>Pseudomonadota</taxon>
        <taxon>Betaproteobacteria</taxon>
        <taxon>Burkholderiales</taxon>
        <taxon>Rivibacter</taxon>
    </lineage>
</organism>
<keyword evidence="2" id="KW-0645">Protease</keyword>
<dbReference type="SMART" id="SM00460">
    <property type="entry name" value="TGc"/>
    <property type="match status" value="1"/>
</dbReference>
<dbReference type="Gene3D" id="3.10.620.30">
    <property type="match status" value="1"/>
</dbReference>
<dbReference type="PANTHER" id="PTHR33490">
    <property type="entry name" value="BLR5614 PROTEIN-RELATED"/>
    <property type="match status" value="1"/>
</dbReference>
<protein>
    <submittedName>
        <fullName evidence="2">Transglutaminase-like putative cysteine protease</fullName>
    </submittedName>
</protein>
<dbReference type="Pfam" id="PF08379">
    <property type="entry name" value="Bact_transglu_N"/>
    <property type="match status" value="1"/>
</dbReference>